<accession>A0ABY4CEM7</accession>
<dbReference type="PANTHER" id="PTHR45953:SF1">
    <property type="entry name" value="IDURONATE 2-SULFATASE"/>
    <property type="match status" value="1"/>
</dbReference>
<evidence type="ECO:0000256" key="1">
    <source>
        <dbReference type="ARBA" id="ARBA00022723"/>
    </source>
</evidence>
<proteinExistence type="predicted"/>
<dbReference type="RefSeq" id="WP_347435433.1">
    <property type="nucleotide sequence ID" value="NZ_CP089291.1"/>
</dbReference>
<dbReference type="EMBL" id="CP089291">
    <property type="protein sequence ID" value="UOF88754.1"/>
    <property type="molecule type" value="Genomic_DNA"/>
</dbReference>
<keyword evidence="1" id="KW-0479">Metal-binding</keyword>
<sequence length="456" mass="52244">MNVLFIMTDEHRKDAMGCANHSIVKTPNLDKLAENGVRFTNAYCNSPLCVPSRASFATGRYVHEIKCWDNAKPYSGNPESWGHFLSENGVSVTTVGKLHFLDGGGDGFYDQRFPEHLKLPGDIEGLYRDPIRKRKDGRNRIIEACEGDFWVDRTEQETEEAIRFLKFEAAKKDKPWVLWVSYLPPHFPLIVPEKYYKMYPEQKVDLPFDNPSLDNHPILDELRLHFDGQNIDEATLRKTRSAYYGLCSFIDDHVGRVLQVLKDSGLEEDTLVIYTSDHGESLGDHDLWWKCSMYEESVGIPLIISGPGIPKGSTISSPVSLIDITSTIAESVGIQPHPEWKGKSLLQLLNGNAIESQNEIVFSEYHAHGTSHGIFMIRKGKYKYIYFPHNRSQLFDLESDPKEMVNLAENPAFEEIKAQLYYELRKIVDPERIDAQALADQKQRLKEYQQHQELHQ</sequence>
<gene>
    <name evidence="4" type="ORF">LSG31_12430</name>
</gene>
<reference evidence="4" key="1">
    <citation type="submission" date="2021-12" db="EMBL/GenBank/DDBJ databases">
        <title>Alicyclobacillaceae gen. nov., sp. nov., isolated from chalcocite enrichment system.</title>
        <authorList>
            <person name="Jiang Z."/>
        </authorList>
    </citation>
    <scope>NUCLEOTIDE SEQUENCE</scope>
    <source>
        <strain evidence="4">MYW30-H2</strain>
    </source>
</reference>
<dbReference type="CDD" id="cd16037">
    <property type="entry name" value="sulfatase_like"/>
    <property type="match status" value="1"/>
</dbReference>
<dbReference type="InterPro" id="IPR017850">
    <property type="entry name" value="Alkaline_phosphatase_core_sf"/>
</dbReference>
<keyword evidence="2" id="KW-0378">Hydrolase</keyword>
<evidence type="ECO:0000313" key="4">
    <source>
        <dbReference type="EMBL" id="UOF88754.1"/>
    </source>
</evidence>
<protein>
    <submittedName>
        <fullName evidence="4">Sulfatase-like hydrolase/transferase</fullName>
    </submittedName>
</protein>
<feature type="domain" description="Sulfatase N-terminal" evidence="3">
    <location>
        <begin position="2"/>
        <end position="334"/>
    </location>
</feature>
<dbReference type="InterPro" id="IPR000917">
    <property type="entry name" value="Sulfatase_N"/>
</dbReference>
<dbReference type="SUPFAM" id="SSF53649">
    <property type="entry name" value="Alkaline phosphatase-like"/>
    <property type="match status" value="1"/>
</dbReference>
<dbReference type="Proteomes" id="UP000830167">
    <property type="component" value="Chromosome"/>
</dbReference>
<evidence type="ECO:0000313" key="5">
    <source>
        <dbReference type="Proteomes" id="UP000830167"/>
    </source>
</evidence>
<dbReference type="Pfam" id="PF00884">
    <property type="entry name" value="Sulfatase"/>
    <property type="match status" value="1"/>
</dbReference>
<dbReference type="Gene3D" id="3.40.720.10">
    <property type="entry name" value="Alkaline Phosphatase, subunit A"/>
    <property type="match status" value="1"/>
</dbReference>
<evidence type="ECO:0000259" key="3">
    <source>
        <dbReference type="Pfam" id="PF00884"/>
    </source>
</evidence>
<keyword evidence="5" id="KW-1185">Reference proteome</keyword>
<organism evidence="4 5">
    <name type="scientific">Fodinisporobacter ferrooxydans</name>
    <dbReference type="NCBI Taxonomy" id="2901836"/>
    <lineage>
        <taxon>Bacteria</taxon>
        <taxon>Bacillati</taxon>
        <taxon>Bacillota</taxon>
        <taxon>Bacilli</taxon>
        <taxon>Bacillales</taxon>
        <taxon>Alicyclobacillaceae</taxon>
        <taxon>Fodinisporobacter</taxon>
    </lineage>
</organism>
<name>A0ABY4CEM7_9BACL</name>
<dbReference type="PANTHER" id="PTHR45953">
    <property type="entry name" value="IDURONATE 2-SULFATASE"/>
    <property type="match status" value="1"/>
</dbReference>
<evidence type="ECO:0000256" key="2">
    <source>
        <dbReference type="ARBA" id="ARBA00022801"/>
    </source>
</evidence>